<dbReference type="EMBL" id="JABWRJ010000021">
    <property type="protein sequence ID" value="MBC3447348.1"/>
    <property type="molecule type" value="Genomic_DNA"/>
</dbReference>
<protein>
    <submittedName>
        <fullName evidence="1">DUF3077 domain-containing protein</fullName>
    </submittedName>
</protein>
<name>A0A923GCV0_9PSED</name>
<dbReference type="Pfam" id="PF11275">
    <property type="entry name" value="DUF3077"/>
    <property type="match status" value="1"/>
</dbReference>
<proteinExistence type="predicted"/>
<accession>A0A923GCV0</accession>
<comment type="caution">
    <text evidence="1">The sequence shown here is derived from an EMBL/GenBank/DDBJ whole genome shotgun (WGS) entry which is preliminary data.</text>
</comment>
<dbReference type="InterPro" id="IPR021427">
    <property type="entry name" value="DUF3077"/>
</dbReference>
<sequence length="96" mass="10170">MTQDKRITTVGIGSFGESGEIDNETPLFQVVAGHPMDYALEQSTNLITCAYTLSDIALTQDLKNAPTLLVAAHYLTGMAKALSQDVSHAVTNSSAV</sequence>
<reference evidence="1" key="1">
    <citation type="journal article" date="2020" name="Microorganisms">
        <title>Reliable Identification of Environmental Pseudomonas Isolates Using the rpoD Gene.</title>
        <authorList>
            <consortium name="The Broad Institute Genome Sequencing Platform"/>
            <person name="Girard L."/>
            <person name="Lood C."/>
            <person name="Rokni-Zadeh H."/>
            <person name="van Noort V."/>
            <person name="Lavigne R."/>
            <person name="De Mot R."/>
        </authorList>
    </citation>
    <scope>NUCLEOTIDE SEQUENCE</scope>
    <source>
        <strain evidence="1">BW13M1</strain>
    </source>
</reference>
<organism evidence="1">
    <name type="scientific">Pseudomonas peradeniyensis</name>
    <dbReference type="NCBI Taxonomy" id="2745488"/>
    <lineage>
        <taxon>Bacteria</taxon>
        <taxon>Pseudomonadati</taxon>
        <taxon>Pseudomonadota</taxon>
        <taxon>Gammaproteobacteria</taxon>
        <taxon>Pseudomonadales</taxon>
        <taxon>Pseudomonadaceae</taxon>
        <taxon>Pseudomonas</taxon>
    </lineage>
</organism>
<gene>
    <name evidence="1" type="ORF">HU751_16315</name>
</gene>
<dbReference type="AlphaFoldDB" id="A0A923GCV0"/>
<reference evidence="1" key="2">
    <citation type="submission" date="2020-07" db="EMBL/GenBank/DDBJ databases">
        <authorList>
            <person name="Lood C."/>
            <person name="Girard L."/>
        </authorList>
    </citation>
    <scope>NUCLEOTIDE SEQUENCE</scope>
    <source>
        <strain evidence="1">BW13M1</strain>
    </source>
</reference>
<evidence type="ECO:0000313" key="1">
    <source>
        <dbReference type="EMBL" id="MBC3447348.1"/>
    </source>
</evidence>